<evidence type="ECO:0000313" key="2">
    <source>
        <dbReference type="Proteomes" id="UP000020077"/>
    </source>
</evidence>
<name>A0A080LYP8_9PROT</name>
<organism evidence="1 2">
    <name type="scientific">Candidatus Accumulibacter phosphatis</name>
    <dbReference type="NCBI Taxonomy" id="327160"/>
    <lineage>
        <taxon>Bacteria</taxon>
        <taxon>Pseudomonadati</taxon>
        <taxon>Pseudomonadota</taxon>
        <taxon>Betaproteobacteria</taxon>
        <taxon>Candidatus Accumulibacter</taxon>
    </lineage>
</organism>
<sequence>MADAPRLQLLFEGHCPDCGVREARLPAALPDAGDDFDWRVRDYDGFRMFMLEELHARFPERQRWTPADLEVVLVEVLAAVLDQLSDMQDRIFAEAFLETARRPETVRNLLQFIGYDALAVARSKDQIASDLSEQASIKALEDYWRGHPHAMDQARRAGPREIHTQKRMVTTEDYALRLREHPLVAAAHAWSEWSGSWFTLHVAVIAEGGRRLDHVAGDTPLPYEDDLKPLIENFHERAGLRAPALDTTPPPSVRMILRPYVDALRMAGQEVVLRDPRYVGISMALSVTLGANHFKSEVRHAIAQALGHGPQGFFAPSRHGFGEDLYSSDIIEVLMGLDGIDNVCLNRFKRVGSQFPDRVEAGFIALDGLEVALCDNSRADPARGYYRLTLHGGRGG</sequence>
<comment type="caution">
    <text evidence="1">The sequence shown here is derived from an EMBL/GenBank/DDBJ whole genome shotgun (WGS) entry which is preliminary data.</text>
</comment>
<accession>A0A080LYP8</accession>
<evidence type="ECO:0000313" key="1">
    <source>
        <dbReference type="EMBL" id="KFB74042.1"/>
    </source>
</evidence>
<dbReference type="Proteomes" id="UP000020077">
    <property type="component" value="Unassembled WGS sequence"/>
</dbReference>
<proteinExistence type="predicted"/>
<protein>
    <submittedName>
        <fullName evidence="1">Uncharacterized protein</fullName>
    </submittedName>
</protein>
<dbReference type="EMBL" id="JDVG02000116">
    <property type="protein sequence ID" value="KFB74042.1"/>
    <property type="molecule type" value="Genomic_DNA"/>
</dbReference>
<dbReference type="AlphaFoldDB" id="A0A080LYP8"/>
<reference evidence="1 2" key="1">
    <citation type="submission" date="2014-02" db="EMBL/GenBank/DDBJ databases">
        <title>Expanding our view of genomic diversity in Candidatus Accumulibacter clades.</title>
        <authorList>
            <person name="Skennerton C.T."/>
            <person name="Barr J.J."/>
            <person name="Slater F.R."/>
            <person name="Bond P.L."/>
            <person name="Tyson G.W."/>
        </authorList>
    </citation>
    <scope>NUCLEOTIDE SEQUENCE [LARGE SCALE GENOMIC DNA]</scope>
    <source>
        <strain evidence="2">BA-91</strain>
    </source>
</reference>
<gene>
    <name evidence="1" type="ORF">AW09_000673</name>
</gene>